<dbReference type="EMBL" id="CM008047">
    <property type="protein sequence ID" value="PAN09369.1"/>
    <property type="molecule type" value="Genomic_DNA"/>
</dbReference>
<gene>
    <name evidence="1" type="ORF">PAHAL_2G017600</name>
</gene>
<dbReference type="AlphaFoldDB" id="A0A2S3GVC5"/>
<organism evidence="1">
    <name type="scientific">Panicum hallii</name>
    <dbReference type="NCBI Taxonomy" id="206008"/>
    <lineage>
        <taxon>Eukaryota</taxon>
        <taxon>Viridiplantae</taxon>
        <taxon>Streptophyta</taxon>
        <taxon>Embryophyta</taxon>
        <taxon>Tracheophyta</taxon>
        <taxon>Spermatophyta</taxon>
        <taxon>Magnoliopsida</taxon>
        <taxon>Liliopsida</taxon>
        <taxon>Poales</taxon>
        <taxon>Poaceae</taxon>
        <taxon>PACMAD clade</taxon>
        <taxon>Panicoideae</taxon>
        <taxon>Panicodae</taxon>
        <taxon>Paniceae</taxon>
        <taxon>Panicinae</taxon>
        <taxon>Panicum</taxon>
        <taxon>Panicum sect. Panicum</taxon>
    </lineage>
</organism>
<sequence>MVPVDVRAEQAVPVARDGVPDEEVHGRVLQHVDEDAAVAAVGARVGEVGHQCGGGEARGGVPLDDLAPVEEAEEGRCSVEGAVPAAEGGGAEDAEPRLVDEGRAEEVLRLVGQEAPWCGRARRMRVGWGKGTTRVSETAAARVLDCYWVGLDHGHTYLCHAGWLSKNYLKMIGGCKILWRKNKNFWWWDCLIKGLFSSP</sequence>
<evidence type="ECO:0000313" key="1">
    <source>
        <dbReference type="EMBL" id="PAN09369.1"/>
    </source>
</evidence>
<protein>
    <submittedName>
        <fullName evidence="1">Uncharacterized protein</fullName>
    </submittedName>
</protein>
<reference evidence="1" key="1">
    <citation type="submission" date="2018-04" db="EMBL/GenBank/DDBJ databases">
        <title>WGS assembly of Panicum hallii.</title>
        <authorList>
            <person name="Lovell J."/>
            <person name="Jenkins J."/>
            <person name="Lowry D."/>
            <person name="Mamidi S."/>
            <person name="Sreedasyam A."/>
            <person name="Weng X."/>
            <person name="Barry K."/>
            <person name="Bonette J."/>
            <person name="Campitelli B."/>
            <person name="Daum C."/>
            <person name="Gordon S."/>
            <person name="Gould B."/>
            <person name="Lipzen A."/>
            <person name="Macqueen A."/>
            <person name="Palacio-Mejia J."/>
            <person name="Plott C."/>
            <person name="Shakirov E."/>
            <person name="Shu S."/>
            <person name="Yoshinaga Y."/>
            <person name="Zane M."/>
            <person name="Rokhsar D."/>
            <person name="Grimwood J."/>
            <person name="Schmutz J."/>
            <person name="Juenger T."/>
        </authorList>
    </citation>
    <scope>NUCLEOTIDE SEQUENCE [LARGE SCALE GENOMIC DNA]</scope>
    <source>
        <strain evidence="1">FIL2</strain>
    </source>
</reference>
<proteinExistence type="predicted"/>
<accession>A0A2S3GVC5</accession>
<dbReference type="Gramene" id="PAN09369">
    <property type="protein sequence ID" value="PAN09369"/>
    <property type="gene ID" value="PAHAL_2G017600"/>
</dbReference>
<dbReference type="Proteomes" id="UP000243499">
    <property type="component" value="Chromosome 2"/>
</dbReference>
<name>A0A2S3GVC5_9POAL</name>